<sequence>MIRSARDAGCSLVVARSIATSWSSATFTGARHDLLLAGPATEALDAWLSSLPEAEIALRGHLVADVSVTSVQREPDGAVVRIEALTLVEA</sequence>
<comment type="caution">
    <text evidence="1">The sequence shown here is derived from an EMBL/GenBank/DDBJ whole genome shotgun (WGS) entry which is preliminary data.</text>
</comment>
<dbReference type="Proteomes" id="UP000253918">
    <property type="component" value="Unassembled WGS sequence"/>
</dbReference>
<dbReference type="EMBL" id="QQNB01000002">
    <property type="protein sequence ID" value="RDE05469.1"/>
    <property type="molecule type" value="Genomic_DNA"/>
</dbReference>
<dbReference type="AlphaFoldDB" id="A0A369VUD1"/>
<organism evidence="1 2">
    <name type="scientific">Sphingomonas aracearum</name>
    <dbReference type="NCBI Taxonomy" id="2283317"/>
    <lineage>
        <taxon>Bacteria</taxon>
        <taxon>Pseudomonadati</taxon>
        <taxon>Pseudomonadota</taxon>
        <taxon>Alphaproteobacteria</taxon>
        <taxon>Sphingomonadales</taxon>
        <taxon>Sphingomonadaceae</taxon>
        <taxon>Sphingomonas</taxon>
    </lineage>
</organism>
<evidence type="ECO:0000313" key="1">
    <source>
        <dbReference type="EMBL" id="RDE05469.1"/>
    </source>
</evidence>
<dbReference type="OrthoDB" id="7473760at2"/>
<protein>
    <submittedName>
        <fullName evidence="1">Uncharacterized protein</fullName>
    </submittedName>
</protein>
<accession>A0A369VUD1</accession>
<proteinExistence type="predicted"/>
<gene>
    <name evidence="1" type="ORF">DVW87_09500</name>
</gene>
<keyword evidence="2" id="KW-1185">Reference proteome</keyword>
<reference evidence="1 2" key="1">
    <citation type="submission" date="2018-07" db="EMBL/GenBank/DDBJ databases">
        <title>a novel species of Sphingomonas isolated from the rhizosphere soil of Araceae plant.</title>
        <authorList>
            <person name="Zhiyong W."/>
            <person name="Qinglan Z."/>
            <person name="Zhiwei F."/>
            <person name="Ding X."/>
            <person name="Gejiao W."/>
            <person name="Shixue Z."/>
        </authorList>
    </citation>
    <scope>NUCLEOTIDE SEQUENCE [LARGE SCALE GENOMIC DNA]</scope>
    <source>
        <strain evidence="1 2">WZY 27</strain>
    </source>
</reference>
<dbReference type="RefSeq" id="WP_114687539.1">
    <property type="nucleotide sequence ID" value="NZ_QQNB01000002.1"/>
</dbReference>
<name>A0A369VUD1_9SPHN</name>
<evidence type="ECO:0000313" key="2">
    <source>
        <dbReference type="Proteomes" id="UP000253918"/>
    </source>
</evidence>